<organism evidence="1">
    <name type="scientific">uncultured Caudovirales phage</name>
    <dbReference type="NCBI Taxonomy" id="2100421"/>
    <lineage>
        <taxon>Viruses</taxon>
        <taxon>Duplodnaviria</taxon>
        <taxon>Heunggongvirae</taxon>
        <taxon>Uroviricota</taxon>
        <taxon>Caudoviricetes</taxon>
        <taxon>Peduoviridae</taxon>
        <taxon>Maltschvirus</taxon>
        <taxon>Maltschvirus maltsch</taxon>
    </lineage>
</organism>
<protein>
    <submittedName>
        <fullName evidence="1">Uncharacterized protein</fullName>
    </submittedName>
</protein>
<proteinExistence type="predicted"/>
<name>A0A6J5T6N1_9CAUD</name>
<evidence type="ECO:0000313" key="1">
    <source>
        <dbReference type="EMBL" id="CAB4222544.1"/>
    </source>
</evidence>
<accession>A0A6J5T6N1</accession>
<gene>
    <name evidence="1" type="ORF">UFOVP1655_129</name>
</gene>
<dbReference type="EMBL" id="LR797523">
    <property type="protein sequence ID" value="CAB4222544.1"/>
    <property type="molecule type" value="Genomic_DNA"/>
</dbReference>
<dbReference type="InterPro" id="IPR055750">
    <property type="entry name" value="DUF7326"/>
</dbReference>
<sequence length="67" mass="7849">MINTIFTDNEREELISKLINKWVDGIDMQCLIDYFVDGQELFLSSLPDNELLEYCEEEDIEVGDDND</sequence>
<reference evidence="1" key="1">
    <citation type="submission" date="2020-05" db="EMBL/GenBank/DDBJ databases">
        <authorList>
            <person name="Chiriac C."/>
            <person name="Salcher M."/>
            <person name="Ghai R."/>
            <person name="Kavagutti S V."/>
        </authorList>
    </citation>
    <scope>NUCLEOTIDE SEQUENCE</scope>
</reference>
<dbReference type="Pfam" id="PF24012">
    <property type="entry name" value="DUF7326"/>
    <property type="match status" value="1"/>
</dbReference>